<sequence length="198" mass="21571">MSTLEATEDLLGASVDFCLLTFHHLEEHFKWGNMAATNVANLKDLVARVWGNEVLQELEDEDFRRLQDGGYTSKLRLERATAASLIASGLNRAIVDVIVGRTSGPSGSGAGALGTGAVAFGAGPTQQLINNSRRLIEASLWHRPPPMQPSTHIEVHHWSFQQDRSTDVHHGVHNAHYSLAMSGRSPKCTAVDSLLECH</sequence>
<accession>A0AAW1QM50</accession>
<keyword evidence="2" id="KW-1185">Reference proteome</keyword>
<gene>
    <name evidence="1" type="ORF">WJX74_004785</name>
</gene>
<organism evidence="1 2">
    <name type="scientific">Apatococcus lobatus</name>
    <dbReference type="NCBI Taxonomy" id="904363"/>
    <lineage>
        <taxon>Eukaryota</taxon>
        <taxon>Viridiplantae</taxon>
        <taxon>Chlorophyta</taxon>
        <taxon>core chlorophytes</taxon>
        <taxon>Trebouxiophyceae</taxon>
        <taxon>Chlorellales</taxon>
        <taxon>Chlorellaceae</taxon>
        <taxon>Apatococcus</taxon>
    </lineage>
</organism>
<protein>
    <submittedName>
        <fullName evidence="1">Uncharacterized protein</fullName>
    </submittedName>
</protein>
<comment type="caution">
    <text evidence="1">The sequence shown here is derived from an EMBL/GenBank/DDBJ whole genome shotgun (WGS) entry which is preliminary data.</text>
</comment>
<name>A0AAW1QM50_9CHLO</name>
<reference evidence="1 2" key="1">
    <citation type="journal article" date="2024" name="Nat. Commun.">
        <title>Phylogenomics reveals the evolutionary origins of lichenization in chlorophyte algae.</title>
        <authorList>
            <person name="Puginier C."/>
            <person name="Libourel C."/>
            <person name="Otte J."/>
            <person name="Skaloud P."/>
            <person name="Haon M."/>
            <person name="Grisel S."/>
            <person name="Petersen M."/>
            <person name="Berrin J.G."/>
            <person name="Delaux P.M."/>
            <person name="Dal Grande F."/>
            <person name="Keller J."/>
        </authorList>
    </citation>
    <scope>NUCLEOTIDE SEQUENCE [LARGE SCALE GENOMIC DNA]</scope>
    <source>
        <strain evidence="1 2">SAG 2145</strain>
    </source>
</reference>
<dbReference type="AlphaFoldDB" id="A0AAW1QM50"/>
<evidence type="ECO:0000313" key="1">
    <source>
        <dbReference type="EMBL" id="KAK9822564.1"/>
    </source>
</evidence>
<evidence type="ECO:0000313" key="2">
    <source>
        <dbReference type="Proteomes" id="UP001438707"/>
    </source>
</evidence>
<dbReference type="Proteomes" id="UP001438707">
    <property type="component" value="Unassembled WGS sequence"/>
</dbReference>
<dbReference type="EMBL" id="JALJOS010000031">
    <property type="protein sequence ID" value="KAK9822564.1"/>
    <property type="molecule type" value="Genomic_DNA"/>
</dbReference>
<proteinExistence type="predicted"/>